<evidence type="ECO:0000256" key="5">
    <source>
        <dbReference type="ARBA" id="ARBA00023274"/>
    </source>
</evidence>
<evidence type="ECO:0000256" key="2">
    <source>
        <dbReference type="ARBA" id="ARBA00022730"/>
    </source>
</evidence>
<dbReference type="GO" id="GO:0022625">
    <property type="term" value="C:cytosolic large ribosomal subunit"/>
    <property type="evidence" value="ECO:0007669"/>
    <property type="project" value="TreeGrafter"/>
</dbReference>
<comment type="function">
    <text evidence="7">This is one of the proteins that bind and probably mediate the attachment of the 5S RNA into the large ribosomal subunit, where it forms part of the central protuberance.</text>
</comment>
<dbReference type="Proteomes" id="UP000177871">
    <property type="component" value="Unassembled WGS sequence"/>
</dbReference>
<accession>A0A1F6A2G4</accession>
<dbReference type="HAMAP" id="MF_01337_B">
    <property type="entry name" value="Ribosomal_uL18_B"/>
    <property type="match status" value="1"/>
</dbReference>
<evidence type="ECO:0000313" key="8">
    <source>
        <dbReference type="EMBL" id="OGG18865.1"/>
    </source>
</evidence>
<keyword evidence="5 7" id="KW-0687">Ribonucleoprotein</keyword>
<dbReference type="SUPFAM" id="SSF53137">
    <property type="entry name" value="Translational machinery components"/>
    <property type="match status" value="1"/>
</dbReference>
<name>A0A1F6A2G4_9BACT</name>
<evidence type="ECO:0000256" key="7">
    <source>
        <dbReference type="HAMAP-Rule" id="MF_01337"/>
    </source>
</evidence>
<dbReference type="PANTHER" id="PTHR12899:SF3">
    <property type="entry name" value="LARGE RIBOSOMAL SUBUNIT PROTEIN UL18M"/>
    <property type="match status" value="1"/>
</dbReference>
<comment type="caution">
    <text evidence="8">The sequence shown here is derived from an EMBL/GenBank/DDBJ whole genome shotgun (WGS) entry which is preliminary data.</text>
</comment>
<evidence type="ECO:0000256" key="6">
    <source>
        <dbReference type="ARBA" id="ARBA00035197"/>
    </source>
</evidence>
<dbReference type="STRING" id="1798381.A2721_03320"/>
<dbReference type="EMBL" id="MFJK01000013">
    <property type="protein sequence ID" value="OGG18865.1"/>
    <property type="molecule type" value="Genomic_DNA"/>
</dbReference>
<evidence type="ECO:0000256" key="3">
    <source>
        <dbReference type="ARBA" id="ARBA00022884"/>
    </source>
</evidence>
<dbReference type="InterPro" id="IPR057268">
    <property type="entry name" value="Ribosomal_L18"/>
</dbReference>
<dbReference type="InterPro" id="IPR005484">
    <property type="entry name" value="Ribosomal_uL18_bac/plant/anim"/>
</dbReference>
<comment type="similarity">
    <text evidence="1 7">Belongs to the universal ribosomal protein uL18 family.</text>
</comment>
<keyword evidence="3 7" id="KW-0694">RNA-binding</keyword>
<dbReference type="PANTHER" id="PTHR12899">
    <property type="entry name" value="39S RIBOSOMAL PROTEIN L18, MITOCHONDRIAL"/>
    <property type="match status" value="1"/>
</dbReference>
<dbReference type="GO" id="GO:0006412">
    <property type="term" value="P:translation"/>
    <property type="evidence" value="ECO:0007669"/>
    <property type="project" value="UniProtKB-UniRule"/>
</dbReference>
<gene>
    <name evidence="7" type="primary">rplR</name>
    <name evidence="8" type="ORF">A2721_03320</name>
</gene>
<evidence type="ECO:0000313" key="9">
    <source>
        <dbReference type="Proteomes" id="UP000177871"/>
    </source>
</evidence>
<sequence>MSNRIQRRAKIRQTIKGTVKRPRLVVFRSNKFFYAQLIDDVKGHTIAAVDKIADPQEAGKKLAQIAAAKKVPAVIFDRAGYKYHGQVKKFADAAREGGLKF</sequence>
<dbReference type="CDD" id="cd00432">
    <property type="entry name" value="Ribosomal_L18_L5e"/>
    <property type="match status" value="1"/>
</dbReference>
<protein>
    <recommendedName>
        <fullName evidence="6 7">Large ribosomal subunit protein uL18</fullName>
    </recommendedName>
</protein>
<proteinExistence type="inferred from homology"/>
<dbReference type="AlphaFoldDB" id="A0A1F6A2G4"/>
<dbReference type="GO" id="GO:0003735">
    <property type="term" value="F:structural constituent of ribosome"/>
    <property type="evidence" value="ECO:0007669"/>
    <property type="project" value="InterPro"/>
</dbReference>
<dbReference type="Gene3D" id="3.30.420.100">
    <property type="match status" value="1"/>
</dbReference>
<evidence type="ECO:0000256" key="4">
    <source>
        <dbReference type="ARBA" id="ARBA00022980"/>
    </source>
</evidence>
<dbReference type="GO" id="GO:0008097">
    <property type="term" value="F:5S rRNA binding"/>
    <property type="evidence" value="ECO:0007669"/>
    <property type="project" value="TreeGrafter"/>
</dbReference>
<organism evidence="8 9">
    <name type="scientific">Candidatus Gottesmanbacteria bacterium RIFCSPHIGHO2_01_FULL_47_48</name>
    <dbReference type="NCBI Taxonomy" id="1798381"/>
    <lineage>
        <taxon>Bacteria</taxon>
        <taxon>Candidatus Gottesmaniibacteriota</taxon>
    </lineage>
</organism>
<dbReference type="NCBIfam" id="TIGR00060">
    <property type="entry name" value="L18_bact"/>
    <property type="match status" value="1"/>
</dbReference>
<dbReference type="Pfam" id="PF00861">
    <property type="entry name" value="Ribosomal_L18p"/>
    <property type="match status" value="1"/>
</dbReference>
<keyword evidence="4 7" id="KW-0689">Ribosomal protein</keyword>
<keyword evidence="2 7" id="KW-0699">rRNA-binding</keyword>
<dbReference type="InterPro" id="IPR004389">
    <property type="entry name" value="Ribosomal_uL18_bac-type"/>
</dbReference>
<reference evidence="8 9" key="1">
    <citation type="journal article" date="2016" name="Nat. Commun.">
        <title>Thousands of microbial genomes shed light on interconnected biogeochemical processes in an aquifer system.</title>
        <authorList>
            <person name="Anantharaman K."/>
            <person name="Brown C.T."/>
            <person name="Hug L.A."/>
            <person name="Sharon I."/>
            <person name="Castelle C.J."/>
            <person name="Probst A.J."/>
            <person name="Thomas B.C."/>
            <person name="Singh A."/>
            <person name="Wilkins M.J."/>
            <person name="Karaoz U."/>
            <person name="Brodie E.L."/>
            <person name="Williams K.H."/>
            <person name="Hubbard S.S."/>
            <person name="Banfield J.F."/>
        </authorList>
    </citation>
    <scope>NUCLEOTIDE SEQUENCE [LARGE SCALE GENOMIC DNA]</scope>
</reference>
<comment type="subunit">
    <text evidence="7">Part of the 50S ribosomal subunit; part of the 5S rRNA/L5/L18/L25 subcomplex. Contacts the 5S and 23S rRNAs.</text>
</comment>
<evidence type="ECO:0000256" key="1">
    <source>
        <dbReference type="ARBA" id="ARBA00007116"/>
    </source>
</evidence>